<dbReference type="EMBL" id="LT630287">
    <property type="protein sequence ID" value="SFV41056.1"/>
    <property type="molecule type" value="Genomic_DNA"/>
</dbReference>
<dbReference type="Proteomes" id="UP000190935">
    <property type="component" value="Chromosome I"/>
</dbReference>
<dbReference type="RefSeq" id="WP_197684883.1">
    <property type="nucleotide sequence ID" value="NZ_LT630287.1"/>
</dbReference>
<protein>
    <submittedName>
        <fullName evidence="2">Conserved domain protein</fullName>
    </submittedName>
</protein>
<feature type="domain" description="Abortive infection protein-like C-terminal" evidence="1">
    <location>
        <begin position="193"/>
        <end position="269"/>
    </location>
</feature>
<name>A0A1K1KQF0_9LACO</name>
<dbReference type="GeneID" id="95349738"/>
<evidence type="ECO:0000313" key="2">
    <source>
        <dbReference type="EMBL" id="SFV41056.1"/>
    </source>
</evidence>
<dbReference type="InterPro" id="IPR026001">
    <property type="entry name" value="Abi-like_C"/>
</dbReference>
<dbReference type="KEGG" id="laca:LAC1533_1635"/>
<gene>
    <name evidence="2" type="ORF">LAC1533_1635</name>
</gene>
<organism evidence="2 3">
    <name type="scientific">Ligilactobacillus acidipiscis</name>
    <dbReference type="NCBI Taxonomy" id="89059"/>
    <lineage>
        <taxon>Bacteria</taxon>
        <taxon>Bacillati</taxon>
        <taxon>Bacillota</taxon>
        <taxon>Bacilli</taxon>
        <taxon>Lactobacillales</taxon>
        <taxon>Lactobacillaceae</taxon>
        <taxon>Ligilactobacillus</taxon>
    </lineage>
</organism>
<dbReference type="Pfam" id="PF14355">
    <property type="entry name" value="Abi_C"/>
    <property type="match status" value="1"/>
</dbReference>
<reference evidence="3" key="1">
    <citation type="submission" date="2016-11" db="EMBL/GenBank/DDBJ databases">
        <authorList>
            <person name="Papadimitriou K."/>
        </authorList>
    </citation>
    <scope>NUCLEOTIDE SEQUENCE [LARGE SCALE GENOMIC DNA]</scope>
    <source>
        <strain evidence="3">ACA-DC 1533</strain>
    </source>
</reference>
<accession>A0A1K1KQF0</accession>
<dbReference type="AlphaFoldDB" id="A0A1K1KQF0"/>
<evidence type="ECO:0000313" key="3">
    <source>
        <dbReference type="Proteomes" id="UP000190935"/>
    </source>
</evidence>
<evidence type="ECO:0000259" key="1">
    <source>
        <dbReference type="Pfam" id="PF14355"/>
    </source>
</evidence>
<proteinExistence type="predicted"/>
<sequence>MAVLDGDERLGFIDENDPFSDEIRMPYLSGPMIKEISVRFSCSIQNYECPSRWKYMYLLMDKAISSNVISKVIAYIFSKSEYLAKEGSLDLYDATVRMALERINGLLEFSGFKLKIKNDTAFIVDKQLSAVHDPNINRIDVNYIRELSERVFDDIDRSEYDSAITKSRTLLEETFNYAIEQKGEEASTNGNIHRLYKQVKNLYSMHTDNVADKRINKLLSGLENIVSAIAEMRDSDSDAHGVGNRRLKIDKHHAGLAANSAVTMSDFIIAVVRKNKGQDNY</sequence>